<evidence type="ECO:0000256" key="2">
    <source>
        <dbReference type="ARBA" id="ARBA00022692"/>
    </source>
</evidence>
<gene>
    <name evidence="6" type="ORF">JQ619_19015</name>
</gene>
<evidence type="ECO:0000256" key="5">
    <source>
        <dbReference type="SAM" id="Phobius"/>
    </source>
</evidence>
<keyword evidence="3 5" id="KW-1133">Transmembrane helix</keyword>
<dbReference type="InterPro" id="IPR050997">
    <property type="entry name" value="MAPEG"/>
</dbReference>
<dbReference type="InterPro" id="IPR001129">
    <property type="entry name" value="Membr-assoc_MAPEG"/>
</dbReference>
<feature type="transmembrane region" description="Helical" evidence="5">
    <location>
        <begin position="6"/>
        <end position="24"/>
    </location>
</feature>
<evidence type="ECO:0000256" key="3">
    <source>
        <dbReference type="ARBA" id="ARBA00022989"/>
    </source>
</evidence>
<sequence>MYHFTAIVTVLALLLYFYMSILVGQARGKFGIKAPATTGNAEFERVFRIHMNTLEWLPIFLPALWLFAIYVSDAIAALLGLAWIVGRAMYMTSYAKAAEKRGTGFGVQALAALALLVGALIAIVWRMLQG</sequence>
<comment type="caution">
    <text evidence="6">The sequence shown here is derived from an EMBL/GenBank/DDBJ whole genome shotgun (WGS) entry which is preliminary data.</text>
</comment>
<dbReference type="EMBL" id="JAFCLK010000017">
    <property type="protein sequence ID" value="MBR1137867.1"/>
    <property type="molecule type" value="Genomic_DNA"/>
</dbReference>
<dbReference type="InterPro" id="IPR023352">
    <property type="entry name" value="MAPEG-like_dom_sf"/>
</dbReference>
<name>A0ABS5G965_9BRAD</name>
<comment type="subcellular location">
    <subcellularLocation>
        <location evidence="1">Membrane</location>
        <topology evidence="1">Multi-pass membrane protein</topology>
    </subcellularLocation>
</comment>
<dbReference type="RefSeq" id="WP_012041002.1">
    <property type="nucleotide sequence ID" value="NZ_JABFDP010000001.1"/>
</dbReference>
<evidence type="ECO:0000313" key="6">
    <source>
        <dbReference type="EMBL" id="MBR1137867.1"/>
    </source>
</evidence>
<dbReference type="Proteomes" id="UP001314635">
    <property type="component" value="Unassembled WGS sequence"/>
</dbReference>
<feature type="transmembrane region" description="Helical" evidence="5">
    <location>
        <begin position="59"/>
        <end position="85"/>
    </location>
</feature>
<feature type="transmembrane region" description="Helical" evidence="5">
    <location>
        <begin position="105"/>
        <end position="125"/>
    </location>
</feature>
<keyword evidence="7" id="KW-1185">Reference proteome</keyword>
<protein>
    <submittedName>
        <fullName evidence="6">MAPEG family protein</fullName>
    </submittedName>
</protein>
<dbReference type="Pfam" id="PF01124">
    <property type="entry name" value="MAPEG"/>
    <property type="match status" value="1"/>
</dbReference>
<dbReference type="Gene3D" id="1.20.120.550">
    <property type="entry name" value="Membrane associated eicosanoid/glutathione metabolism-like domain"/>
    <property type="match status" value="1"/>
</dbReference>
<keyword evidence="2 5" id="KW-0812">Transmembrane</keyword>
<evidence type="ECO:0000256" key="1">
    <source>
        <dbReference type="ARBA" id="ARBA00004141"/>
    </source>
</evidence>
<dbReference type="PANTHER" id="PTHR10250">
    <property type="entry name" value="MICROSOMAL GLUTATHIONE S-TRANSFERASE"/>
    <property type="match status" value="1"/>
</dbReference>
<accession>A0ABS5G965</accession>
<evidence type="ECO:0000313" key="7">
    <source>
        <dbReference type="Proteomes" id="UP001314635"/>
    </source>
</evidence>
<dbReference type="PANTHER" id="PTHR10250:SF15">
    <property type="entry name" value="MICROSOMAL GLUTATHIONE S-TRANSFERASE-RELATED"/>
    <property type="match status" value="1"/>
</dbReference>
<dbReference type="SUPFAM" id="SSF161084">
    <property type="entry name" value="MAPEG domain-like"/>
    <property type="match status" value="1"/>
</dbReference>
<keyword evidence="4 5" id="KW-0472">Membrane</keyword>
<organism evidence="6 7">
    <name type="scientific">Bradyrhizobium denitrificans</name>
    <dbReference type="NCBI Taxonomy" id="2734912"/>
    <lineage>
        <taxon>Bacteria</taxon>
        <taxon>Pseudomonadati</taxon>
        <taxon>Pseudomonadota</taxon>
        <taxon>Alphaproteobacteria</taxon>
        <taxon>Hyphomicrobiales</taxon>
        <taxon>Nitrobacteraceae</taxon>
        <taxon>Bradyrhizobium</taxon>
    </lineage>
</organism>
<proteinExistence type="predicted"/>
<reference evidence="7" key="1">
    <citation type="journal article" date="2021" name="ISME J.">
        <title>Evolutionary origin and ecological implication of a unique nif island in free-living Bradyrhizobium lineages.</title>
        <authorList>
            <person name="Tao J."/>
        </authorList>
    </citation>
    <scope>NUCLEOTIDE SEQUENCE [LARGE SCALE GENOMIC DNA]</scope>
    <source>
        <strain evidence="7">SZCCT0094</strain>
    </source>
</reference>
<evidence type="ECO:0000256" key="4">
    <source>
        <dbReference type="ARBA" id="ARBA00023136"/>
    </source>
</evidence>